<protein>
    <submittedName>
        <fullName evidence="5">Glycoside hydrolase</fullName>
    </submittedName>
</protein>
<dbReference type="EMBL" id="KV875096">
    <property type="protein sequence ID" value="OIW30414.1"/>
    <property type="molecule type" value="Genomic_DNA"/>
</dbReference>
<dbReference type="InterPro" id="IPR017853">
    <property type="entry name" value="GH"/>
</dbReference>
<evidence type="ECO:0000313" key="5">
    <source>
        <dbReference type="EMBL" id="OIW30414.1"/>
    </source>
</evidence>
<dbReference type="FunFam" id="3.20.20.80:FF:000135">
    <property type="entry name" value="Beta-galactosidase, putative, bgl35A"/>
    <property type="match status" value="1"/>
</dbReference>
<sequence>MASGTPSLATTPGSKQLTINGQPFLMRAAELQNSSMTSADYMHRIWPKLVEGNINTVLGCVTWEQIEPVEGRFDFSELDRVIQGARQNGVRLVLLWFGSFKNGMSTYCPGWVKADSKRFPRAEVCDADGKLRVGDVLSIFNPEAAEADAKAFHHLMEHIRKVDQGHYTVIMVQVENEVGLLGDSRDRSTAAEHVFRSPVPKTLIESLNRDWDQLHELLRVNLDHFREGPPQGQDSWEGIFGKGKRTDELFMAYHYALYLEKVASSGKAAYPLPMYTNVWMNYAGDDAENDFPLAVGGGGKPGDYPSGGGVPNVLDVWQIFAPSLDFVAPDVYLNNYTSMCGHYRHRGQPLFIPEQRRDEYGARRIWAAYGSFQALAASPFGIDTLEPAENPYRRHYELLTKVSTHVLAAQRNPGSMVGFFFDELTETGADPSPPFTANFGRWELRIERSFVFGRPSPGYGLVIHLGEARFLLVGEGFQVKFGVQGPSAAAFVGILSFTEKEVVNAKTGEMRSWRRLNGDETRGGLAAIMPSQSPDYGSFPICVTIPSRTRIAEVEAYCLERQK</sequence>
<dbReference type="GO" id="GO:0009341">
    <property type="term" value="C:beta-galactosidase complex"/>
    <property type="evidence" value="ECO:0007669"/>
    <property type="project" value="InterPro"/>
</dbReference>
<proteinExistence type="predicted"/>
<gene>
    <name evidence="5" type="ORF">CONLIGDRAFT_573475</name>
</gene>
<keyword evidence="1 5" id="KW-0378">Hydrolase</keyword>
<evidence type="ECO:0000259" key="4">
    <source>
        <dbReference type="Pfam" id="PF18120"/>
    </source>
</evidence>
<evidence type="ECO:0000256" key="2">
    <source>
        <dbReference type="ARBA" id="ARBA00023295"/>
    </source>
</evidence>
<dbReference type="STRING" id="1408157.A0A1J7ISE8"/>
<dbReference type="GO" id="GO:0004565">
    <property type="term" value="F:beta-galactosidase activity"/>
    <property type="evidence" value="ECO:0007669"/>
    <property type="project" value="InterPro"/>
</dbReference>
<dbReference type="AlphaFoldDB" id="A0A1J7ISE8"/>
<dbReference type="Pfam" id="PF18120">
    <property type="entry name" value="DUF5597"/>
    <property type="match status" value="1"/>
</dbReference>
<dbReference type="Gene3D" id="2.60.220.20">
    <property type="entry name" value="putative beta-Galactosidase from caulobacter crescentus"/>
    <property type="match status" value="1"/>
</dbReference>
<feature type="domain" description="DUF5597" evidence="4">
    <location>
        <begin position="393"/>
        <end position="526"/>
    </location>
</feature>
<evidence type="ECO:0000256" key="1">
    <source>
        <dbReference type="ARBA" id="ARBA00022801"/>
    </source>
</evidence>
<dbReference type="InterPro" id="IPR040719">
    <property type="entry name" value="DUF5597"/>
</dbReference>
<name>A0A1J7ISE8_9PEZI</name>
<dbReference type="Pfam" id="PF02449">
    <property type="entry name" value="Glyco_hydro_42"/>
    <property type="match status" value="1"/>
</dbReference>
<keyword evidence="2" id="KW-0326">Glycosidase</keyword>
<dbReference type="Gene3D" id="3.20.20.80">
    <property type="entry name" value="Glycosidases"/>
    <property type="match status" value="1"/>
</dbReference>
<dbReference type="SUPFAM" id="SSF51445">
    <property type="entry name" value="(Trans)glycosidases"/>
    <property type="match status" value="1"/>
</dbReference>
<dbReference type="InterPro" id="IPR013529">
    <property type="entry name" value="Glyco_hydro_42_N"/>
</dbReference>
<dbReference type="GO" id="GO:0005975">
    <property type="term" value="P:carbohydrate metabolic process"/>
    <property type="evidence" value="ECO:0007669"/>
    <property type="project" value="InterPro"/>
</dbReference>
<dbReference type="OrthoDB" id="1657402at2759"/>
<organism evidence="5 6">
    <name type="scientific">Coniochaeta ligniaria NRRL 30616</name>
    <dbReference type="NCBI Taxonomy" id="1408157"/>
    <lineage>
        <taxon>Eukaryota</taxon>
        <taxon>Fungi</taxon>
        <taxon>Dikarya</taxon>
        <taxon>Ascomycota</taxon>
        <taxon>Pezizomycotina</taxon>
        <taxon>Sordariomycetes</taxon>
        <taxon>Sordariomycetidae</taxon>
        <taxon>Coniochaetales</taxon>
        <taxon>Coniochaetaceae</taxon>
        <taxon>Coniochaeta</taxon>
    </lineage>
</organism>
<evidence type="ECO:0000313" key="6">
    <source>
        <dbReference type="Proteomes" id="UP000182658"/>
    </source>
</evidence>
<reference evidence="5 6" key="1">
    <citation type="submission" date="2016-10" db="EMBL/GenBank/DDBJ databases">
        <title>Draft genome sequence of Coniochaeta ligniaria NRRL30616, a lignocellulolytic fungus for bioabatement of inhibitors in plant biomass hydrolysates.</title>
        <authorList>
            <consortium name="DOE Joint Genome Institute"/>
            <person name="Jimenez D.J."/>
            <person name="Hector R.E."/>
            <person name="Riley R."/>
            <person name="Sun H."/>
            <person name="Grigoriev I.V."/>
            <person name="Van Elsas J.D."/>
            <person name="Nichols N.N."/>
        </authorList>
    </citation>
    <scope>NUCLEOTIDE SEQUENCE [LARGE SCALE GENOMIC DNA]</scope>
    <source>
        <strain evidence="5 6">NRRL 30616</strain>
    </source>
</reference>
<keyword evidence="6" id="KW-1185">Reference proteome</keyword>
<feature type="domain" description="Glycoside hydrolase family 42 N-terminal" evidence="3">
    <location>
        <begin position="49"/>
        <end position="212"/>
    </location>
</feature>
<dbReference type="InParanoid" id="A0A1J7ISE8"/>
<evidence type="ECO:0000259" key="3">
    <source>
        <dbReference type="Pfam" id="PF02449"/>
    </source>
</evidence>
<dbReference type="Proteomes" id="UP000182658">
    <property type="component" value="Unassembled WGS sequence"/>
</dbReference>
<accession>A0A1J7ISE8</accession>